<accession>A0A839F338</accession>
<sequence>MDHANEVLLLVAALVAVPSLVAGTMYWTHRRGLGVVKGWGGTLFILLGWIAALALILYRTAH</sequence>
<name>A0A839F338_9GAMM</name>
<dbReference type="RefSeq" id="WP_182530546.1">
    <property type="nucleotide sequence ID" value="NZ_JACGXL010000002.1"/>
</dbReference>
<evidence type="ECO:0000256" key="1">
    <source>
        <dbReference type="SAM" id="Phobius"/>
    </source>
</evidence>
<feature type="transmembrane region" description="Helical" evidence="1">
    <location>
        <begin position="39"/>
        <end position="58"/>
    </location>
</feature>
<keyword evidence="1" id="KW-0812">Transmembrane</keyword>
<reference evidence="2 3" key="1">
    <citation type="submission" date="2020-07" db="EMBL/GenBank/DDBJ databases">
        <title>Genomic Encyclopedia of Type Strains, Phase IV (KMG-V): Genome sequencing to study the core and pangenomes of soil and plant-associated prokaryotes.</title>
        <authorList>
            <person name="Whitman W."/>
        </authorList>
    </citation>
    <scope>NUCLEOTIDE SEQUENCE [LARGE SCALE GENOMIC DNA]</scope>
    <source>
        <strain evidence="2 3">RH2WT43</strain>
    </source>
</reference>
<gene>
    <name evidence="2" type="ORF">FHW12_001694</name>
</gene>
<keyword evidence="3" id="KW-1185">Reference proteome</keyword>
<evidence type="ECO:0000313" key="2">
    <source>
        <dbReference type="EMBL" id="MBA8887480.1"/>
    </source>
</evidence>
<evidence type="ECO:0000313" key="3">
    <source>
        <dbReference type="Proteomes" id="UP000550401"/>
    </source>
</evidence>
<keyword evidence="1" id="KW-0472">Membrane</keyword>
<dbReference type="AlphaFoldDB" id="A0A839F338"/>
<protein>
    <submittedName>
        <fullName evidence="2">Uncharacterized protein</fullName>
    </submittedName>
</protein>
<proteinExistence type="predicted"/>
<feature type="transmembrane region" description="Helical" evidence="1">
    <location>
        <begin position="7"/>
        <end position="27"/>
    </location>
</feature>
<organism evidence="2 3">
    <name type="scientific">Dokdonella fugitiva</name>
    <dbReference type="NCBI Taxonomy" id="328517"/>
    <lineage>
        <taxon>Bacteria</taxon>
        <taxon>Pseudomonadati</taxon>
        <taxon>Pseudomonadota</taxon>
        <taxon>Gammaproteobacteria</taxon>
        <taxon>Lysobacterales</taxon>
        <taxon>Rhodanobacteraceae</taxon>
        <taxon>Dokdonella</taxon>
    </lineage>
</organism>
<keyword evidence="1" id="KW-1133">Transmembrane helix</keyword>
<dbReference type="Proteomes" id="UP000550401">
    <property type="component" value="Unassembled WGS sequence"/>
</dbReference>
<comment type="caution">
    <text evidence="2">The sequence shown here is derived from an EMBL/GenBank/DDBJ whole genome shotgun (WGS) entry which is preliminary data.</text>
</comment>
<dbReference type="EMBL" id="JACGXL010000002">
    <property type="protein sequence ID" value="MBA8887480.1"/>
    <property type="molecule type" value="Genomic_DNA"/>
</dbReference>